<comment type="caution">
    <text evidence="6">The sequence shown here is derived from an EMBL/GenBank/DDBJ whole genome shotgun (WGS) entry which is preliminary data.</text>
</comment>
<dbReference type="SMART" id="SM01131">
    <property type="entry name" value="DHHA2"/>
    <property type="match status" value="1"/>
</dbReference>
<reference evidence="6 7" key="1">
    <citation type="submission" date="2016-07" db="EMBL/GenBank/DDBJ databases">
        <title>Pervasive Adenine N6-methylation of Active Genes in Fungi.</title>
        <authorList>
            <consortium name="DOE Joint Genome Institute"/>
            <person name="Mondo S.J."/>
            <person name="Dannebaum R.O."/>
            <person name="Kuo R.C."/>
            <person name="Labutti K."/>
            <person name="Haridas S."/>
            <person name="Kuo A."/>
            <person name="Salamov A."/>
            <person name="Ahrendt S.R."/>
            <person name="Lipzen A."/>
            <person name="Sullivan W."/>
            <person name="Andreopoulos W.B."/>
            <person name="Clum A."/>
            <person name="Lindquist E."/>
            <person name="Daum C."/>
            <person name="Ramamoorthy G.K."/>
            <person name="Gryganskyi A."/>
            <person name="Culley D."/>
            <person name="Magnuson J.K."/>
            <person name="James T.Y."/>
            <person name="O'Malley M.A."/>
            <person name="Stajich J.E."/>
            <person name="Spatafora J.W."/>
            <person name="Visel A."/>
            <person name="Grigoriev I.V."/>
        </authorList>
    </citation>
    <scope>NUCLEOTIDE SEQUENCE [LARGE SCALE GENOMIC DNA]</scope>
    <source>
        <strain evidence="6 7">CBS 129021</strain>
    </source>
</reference>
<keyword evidence="7" id="KW-1185">Reference proteome</keyword>
<keyword evidence="2" id="KW-0479">Metal-binding</keyword>
<feature type="domain" description="DHHA2" evidence="5">
    <location>
        <begin position="238"/>
        <end position="396"/>
    </location>
</feature>
<evidence type="ECO:0000259" key="5">
    <source>
        <dbReference type="SMART" id="SM01131"/>
    </source>
</evidence>
<evidence type="ECO:0000256" key="3">
    <source>
        <dbReference type="ARBA" id="ARBA00022801"/>
    </source>
</evidence>
<dbReference type="PANTHER" id="PTHR12112">
    <property type="entry name" value="BNIP - RELATED"/>
    <property type="match status" value="1"/>
</dbReference>
<dbReference type="EMBL" id="MCFJ01000006">
    <property type="protein sequence ID" value="ORY64923.1"/>
    <property type="molecule type" value="Genomic_DNA"/>
</dbReference>
<dbReference type="Proteomes" id="UP000193689">
    <property type="component" value="Unassembled WGS sequence"/>
</dbReference>
<evidence type="ECO:0000256" key="2">
    <source>
        <dbReference type="ARBA" id="ARBA00022723"/>
    </source>
</evidence>
<name>A0A1Y2E058_9PEZI</name>
<dbReference type="FunCoup" id="A0A1Y2E058">
    <property type="interactions" value="226"/>
</dbReference>
<dbReference type="OrthoDB" id="374045at2759"/>
<comment type="cofactor">
    <cofactor evidence="1">
        <name>Mn(2+)</name>
        <dbReference type="ChEBI" id="CHEBI:29035"/>
    </cofactor>
</comment>
<dbReference type="GO" id="GO:0005737">
    <property type="term" value="C:cytoplasm"/>
    <property type="evidence" value="ECO:0007669"/>
    <property type="project" value="InterPro"/>
</dbReference>
<keyword evidence="3" id="KW-0378">Hydrolase</keyword>
<accession>A0A1Y2E058</accession>
<proteinExistence type="predicted"/>
<dbReference type="InterPro" id="IPR038222">
    <property type="entry name" value="DHHA2_dom_sf"/>
</dbReference>
<dbReference type="SUPFAM" id="SSF64182">
    <property type="entry name" value="DHH phosphoesterases"/>
    <property type="match status" value="1"/>
</dbReference>
<evidence type="ECO:0000256" key="4">
    <source>
        <dbReference type="ARBA" id="ARBA00023211"/>
    </source>
</evidence>
<dbReference type="InterPro" id="IPR001667">
    <property type="entry name" value="DDH_dom"/>
</dbReference>
<dbReference type="PANTHER" id="PTHR12112:SF39">
    <property type="entry name" value="EG:152A3.5 PROTEIN (FBGN0003116_PN PROTEIN)"/>
    <property type="match status" value="1"/>
</dbReference>
<dbReference type="GO" id="GO:0046872">
    <property type="term" value="F:metal ion binding"/>
    <property type="evidence" value="ECO:0007669"/>
    <property type="project" value="UniProtKB-KW"/>
</dbReference>
<dbReference type="STRING" id="1141098.A0A1Y2E058"/>
<dbReference type="InParanoid" id="A0A1Y2E058"/>
<sequence length="400" mass="44198">MPPRTSLQAFLATARAALTAPPSKRTAPVTFVVGNESADLDSLCSALLLAYLRTHTPPHALHVPLCNLPRDDLTLRPEFTSVLRSAAAHPSDILTLTELPHPEALKAEDTEWLLVDHNAMTGSLGELYGSRVVGCIDHHADESKVPRDSATRIIEKTGSCASLVTEHCRSAWDALSTDEQIDAQLAYLGLGPILVDTTNLTDKNKTTEHDVGAVEYLEYKLANMKSSDDGIYERSAFWTRISHLKEDIASLSLRDVFRKDYKEWDEGALKLGTSSAPQDFRFLVEKAGEGAEEALVETLGKWAEEKKVDLVAVLTAFRTEGVFQRELLVWGRTAAGIPAAREFERKFGKELELESWDDGKLDSDGDEGEGGWRRCWKQGQVKDGRKQIGPMLREVMNGAK</sequence>
<dbReference type="Pfam" id="PF01368">
    <property type="entry name" value="DHH"/>
    <property type="match status" value="1"/>
</dbReference>
<dbReference type="GO" id="GO:0004309">
    <property type="term" value="F:exopolyphosphatase activity"/>
    <property type="evidence" value="ECO:0007669"/>
    <property type="project" value="TreeGrafter"/>
</dbReference>
<organism evidence="6 7">
    <name type="scientific">Pseudomassariella vexata</name>
    <dbReference type="NCBI Taxonomy" id="1141098"/>
    <lineage>
        <taxon>Eukaryota</taxon>
        <taxon>Fungi</taxon>
        <taxon>Dikarya</taxon>
        <taxon>Ascomycota</taxon>
        <taxon>Pezizomycotina</taxon>
        <taxon>Sordariomycetes</taxon>
        <taxon>Xylariomycetidae</taxon>
        <taxon>Amphisphaeriales</taxon>
        <taxon>Pseudomassariaceae</taxon>
        <taxon>Pseudomassariella</taxon>
    </lineage>
</organism>
<dbReference type="InterPro" id="IPR038763">
    <property type="entry name" value="DHH_sf"/>
</dbReference>
<evidence type="ECO:0000313" key="6">
    <source>
        <dbReference type="EMBL" id="ORY64923.1"/>
    </source>
</evidence>
<gene>
    <name evidence="6" type="ORF">BCR38DRAFT_408679</name>
</gene>
<protein>
    <recommendedName>
        <fullName evidence="5">DHHA2 domain-containing protein</fullName>
    </recommendedName>
</protein>
<dbReference type="RefSeq" id="XP_040716075.1">
    <property type="nucleotide sequence ID" value="XM_040858291.1"/>
</dbReference>
<evidence type="ECO:0000313" key="7">
    <source>
        <dbReference type="Proteomes" id="UP000193689"/>
    </source>
</evidence>
<keyword evidence="4" id="KW-0464">Manganese</keyword>
<dbReference type="Gene3D" id="3.90.1640.10">
    <property type="entry name" value="inorganic pyrophosphatase (n-terminal core)"/>
    <property type="match status" value="1"/>
</dbReference>
<evidence type="ECO:0000256" key="1">
    <source>
        <dbReference type="ARBA" id="ARBA00001936"/>
    </source>
</evidence>
<dbReference type="Pfam" id="PF02833">
    <property type="entry name" value="DHHA2"/>
    <property type="match status" value="1"/>
</dbReference>
<dbReference type="AlphaFoldDB" id="A0A1Y2E058"/>
<dbReference type="GeneID" id="63774503"/>
<dbReference type="Gene3D" id="3.10.310.20">
    <property type="entry name" value="DHHA2 domain"/>
    <property type="match status" value="1"/>
</dbReference>
<dbReference type="InterPro" id="IPR004097">
    <property type="entry name" value="DHHA2"/>
</dbReference>